<feature type="transmembrane region" description="Helical" evidence="1">
    <location>
        <begin position="76"/>
        <end position="98"/>
    </location>
</feature>
<evidence type="ECO:0000259" key="2">
    <source>
        <dbReference type="Pfam" id="PF20152"/>
    </source>
</evidence>
<feature type="non-terminal residue" evidence="3">
    <location>
        <position position="1"/>
    </location>
</feature>
<feature type="transmembrane region" description="Helical" evidence="1">
    <location>
        <begin position="119"/>
        <end position="139"/>
    </location>
</feature>
<dbReference type="InterPro" id="IPR045339">
    <property type="entry name" value="DUF6534"/>
</dbReference>
<evidence type="ECO:0000256" key="1">
    <source>
        <dbReference type="SAM" id="Phobius"/>
    </source>
</evidence>
<feature type="transmembrane region" description="Helical" evidence="1">
    <location>
        <begin position="12"/>
        <end position="34"/>
    </location>
</feature>
<keyword evidence="4" id="KW-1185">Reference proteome</keyword>
<dbReference type="OrthoDB" id="3270417at2759"/>
<feature type="transmembrane region" description="Helical" evidence="1">
    <location>
        <begin position="151"/>
        <end position="169"/>
    </location>
</feature>
<evidence type="ECO:0000313" key="3">
    <source>
        <dbReference type="EMBL" id="KZT64680.1"/>
    </source>
</evidence>
<dbReference type="EMBL" id="KV429121">
    <property type="protein sequence ID" value="KZT64680.1"/>
    <property type="molecule type" value="Genomic_DNA"/>
</dbReference>
<dbReference type="AlphaFoldDB" id="A0A165LP92"/>
<keyword evidence="1" id="KW-1133">Transmembrane helix</keyword>
<name>A0A165LP92_9APHY</name>
<dbReference type="Proteomes" id="UP000076727">
    <property type="component" value="Unassembled WGS sequence"/>
</dbReference>
<keyword evidence="1" id="KW-0472">Membrane</keyword>
<feature type="domain" description="DUF6534" evidence="2">
    <location>
        <begin position="83"/>
        <end position="172"/>
    </location>
</feature>
<proteinExistence type="predicted"/>
<keyword evidence="1" id="KW-0812">Transmembrane</keyword>
<sequence length="201" mass="21682">MKGRNWRCRISLNLAPATFALVYLGGGLGAYISITYISAASLLTGLANSTEAIIRSVLTAGDETAAAVVRNETDSILTQMLAAAAADIWIMVSLCQILRGSGSGLPSTAGMISRLTLYAITRGILTLVVQLLSVATHFIDIYRGTYTMDIVTIPGSALYVNSFLAVLNVRRHLRETLHLYSDVQLEVPTTSRERYAARSEP</sequence>
<reference evidence="3 4" key="1">
    <citation type="journal article" date="2016" name="Mol. Biol. Evol.">
        <title>Comparative Genomics of Early-Diverging Mushroom-Forming Fungi Provides Insights into the Origins of Lignocellulose Decay Capabilities.</title>
        <authorList>
            <person name="Nagy L.G."/>
            <person name="Riley R."/>
            <person name="Tritt A."/>
            <person name="Adam C."/>
            <person name="Daum C."/>
            <person name="Floudas D."/>
            <person name="Sun H."/>
            <person name="Yadav J.S."/>
            <person name="Pangilinan J."/>
            <person name="Larsson K.H."/>
            <person name="Matsuura K."/>
            <person name="Barry K."/>
            <person name="Labutti K."/>
            <person name="Kuo R."/>
            <person name="Ohm R.A."/>
            <person name="Bhattacharya S.S."/>
            <person name="Shirouzu T."/>
            <person name="Yoshinaga Y."/>
            <person name="Martin F.M."/>
            <person name="Grigoriev I.V."/>
            <person name="Hibbett D.S."/>
        </authorList>
    </citation>
    <scope>NUCLEOTIDE SEQUENCE [LARGE SCALE GENOMIC DNA]</scope>
    <source>
        <strain evidence="3 4">L-15889</strain>
    </source>
</reference>
<accession>A0A165LP92</accession>
<gene>
    <name evidence="3" type="ORF">DAEQUDRAFT_732311</name>
</gene>
<protein>
    <recommendedName>
        <fullName evidence="2">DUF6534 domain-containing protein</fullName>
    </recommendedName>
</protein>
<dbReference type="Pfam" id="PF20152">
    <property type="entry name" value="DUF6534"/>
    <property type="match status" value="1"/>
</dbReference>
<organism evidence="3 4">
    <name type="scientific">Daedalea quercina L-15889</name>
    <dbReference type="NCBI Taxonomy" id="1314783"/>
    <lineage>
        <taxon>Eukaryota</taxon>
        <taxon>Fungi</taxon>
        <taxon>Dikarya</taxon>
        <taxon>Basidiomycota</taxon>
        <taxon>Agaricomycotina</taxon>
        <taxon>Agaricomycetes</taxon>
        <taxon>Polyporales</taxon>
        <taxon>Fomitopsis</taxon>
    </lineage>
</organism>
<evidence type="ECO:0000313" key="4">
    <source>
        <dbReference type="Proteomes" id="UP000076727"/>
    </source>
</evidence>